<dbReference type="AlphaFoldDB" id="A0ABD2A4M0"/>
<reference evidence="1 2" key="1">
    <citation type="journal article" date="2024" name="Ann. Entomol. Soc. Am.">
        <title>Genomic analyses of the southern and eastern yellowjacket wasps (Hymenoptera: Vespidae) reveal evolutionary signatures of social life.</title>
        <authorList>
            <person name="Catto M.A."/>
            <person name="Caine P.B."/>
            <person name="Orr S.E."/>
            <person name="Hunt B.G."/>
            <person name="Goodisman M.A.D."/>
        </authorList>
    </citation>
    <scope>NUCLEOTIDE SEQUENCE [LARGE SCALE GENOMIC DNA]</scope>
    <source>
        <strain evidence="1">233</strain>
        <tissue evidence="1">Head and thorax</tissue>
    </source>
</reference>
<feature type="non-terminal residue" evidence="1">
    <location>
        <position position="1"/>
    </location>
</feature>
<accession>A0ABD2A4M0</accession>
<comment type="caution">
    <text evidence="1">The sequence shown here is derived from an EMBL/GenBank/DDBJ whole genome shotgun (WGS) entry which is preliminary data.</text>
</comment>
<evidence type="ECO:0000313" key="1">
    <source>
        <dbReference type="EMBL" id="KAL2715564.1"/>
    </source>
</evidence>
<gene>
    <name evidence="1" type="ORF">V1478_015262</name>
</gene>
<dbReference type="EMBL" id="JAUDFV010000155">
    <property type="protein sequence ID" value="KAL2715564.1"/>
    <property type="molecule type" value="Genomic_DNA"/>
</dbReference>
<evidence type="ECO:0000313" key="2">
    <source>
        <dbReference type="Proteomes" id="UP001607302"/>
    </source>
</evidence>
<keyword evidence="2" id="KW-1185">Reference proteome</keyword>
<organism evidence="1 2">
    <name type="scientific">Vespula squamosa</name>
    <name type="common">Southern yellow jacket</name>
    <name type="synonym">Wasp</name>
    <dbReference type="NCBI Taxonomy" id="30214"/>
    <lineage>
        <taxon>Eukaryota</taxon>
        <taxon>Metazoa</taxon>
        <taxon>Ecdysozoa</taxon>
        <taxon>Arthropoda</taxon>
        <taxon>Hexapoda</taxon>
        <taxon>Insecta</taxon>
        <taxon>Pterygota</taxon>
        <taxon>Neoptera</taxon>
        <taxon>Endopterygota</taxon>
        <taxon>Hymenoptera</taxon>
        <taxon>Apocrita</taxon>
        <taxon>Aculeata</taxon>
        <taxon>Vespoidea</taxon>
        <taxon>Vespidae</taxon>
        <taxon>Vespinae</taxon>
        <taxon>Vespula</taxon>
    </lineage>
</organism>
<name>A0ABD2A4M0_VESSQ</name>
<protein>
    <submittedName>
        <fullName evidence="1">Uncharacterized protein</fullName>
    </submittedName>
</protein>
<dbReference type="Proteomes" id="UP001607302">
    <property type="component" value="Unassembled WGS sequence"/>
</dbReference>
<sequence length="218" mass="24455">SMIKSKQSDCGYMSLIIVEKYPNQELVGVPKSQASSRSNKIGEYIHTTFLKNLFKELLFESCTEHNMTLHILIDIISISNSSINIHSPLLDCRRMAAVPQAAFAASKVRCNEKHDNSLISVIEGKEKASKGNTYNGRFYLEGWELTPLKYNSKLMNSIWGLYNRYSVHNFKKNTDADEGFLATVWQTVYSNPSVMSASVVSASTTMETPRILGTRNGI</sequence>
<proteinExistence type="predicted"/>